<dbReference type="AlphaFoldDB" id="A0A1E5XV64"/>
<protein>
    <recommendedName>
        <fullName evidence="4">PepSY domain-containing protein</fullName>
    </recommendedName>
</protein>
<gene>
    <name evidence="2" type="ORF">VW23_011710</name>
</gene>
<evidence type="ECO:0000313" key="3">
    <source>
        <dbReference type="Proteomes" id="UP000095463"/>
    </source>
</evidence>
<reference evidence="2 3" key="1">
    <citation type="journal article" date="2015" name="Genome Announc.">
        <title>Genome Assemblies of Three Soil-Associated Devosia species: D. insulae, D. limi, and D. soli.</title>
        <authorList>
            <person name="Hassan Y.I."/>
            <person name="Lepp D."/>
            <person name="Zhou T."/>
        </authorList>
    </citation>
    <scope>NUCLEOTIDE SEQUENCE [LARGE SCALE GENOMIC DNA]</scope>
    <source>
        <strain evidence="2 3">DS-56</strain>
    </source>
</reference>
<keyword evidence="3" id="KW-1185">Reference proteome</keyword>
<evidence type="ECO:0008006" key="4">
    <source>
        <dbReference type="Google" id="ProtNLM"/>
    </source>
</evidence>
<sequence>MTSILSSVMKSGRAAIVAVTLGAAAFTAMPVQAQSFNFDFGIQGGGSSFSYGFDNGRRMKRDCLTTNEVRRGLRRAGFDDIRFVDRRGIRVKVVADYGRRTYAMTINRCTGRVSDIERLRRPYSPGFQFQFRF</sequence>
<feature type="chain" id="PRO_5009190575" description="PepSY domain-containing protein" evidence="1">
    <location>
        <begin position="34"/>
        <end position="133"/>
    </location>
</feature>
<feature type="signal peptide" evidence="1">
    <location>
        <begin position="1"/>
        <end position="33"/>
    </location>
</feature>
<keyword evidence="1" id="KW-0732">Signal</keyword>
<dbReference type="EMBL" id="LAJE02000072">
    <property type="protein sequence ID" value="OEO32475.1"/>
    <property type="molecule type" value="Genomic_DNA"/>
</dbReference>
<dbReference type="OrthoDB" id="7949832at2"/>
<evidence type="ECO:0000313" key="2">
    <source>
        <dbReference type="EMBL" id="OEO32475.1"/>
    </source>
</evidence>
<dbReference type="RefSeq" id="WP_069908429.1">
    <property type="nucleotide sequence ID" value="NZ_LAJE02000072.1"/>
</dbReference>
<organism evidence="2 3">
    <name type="scientific">Devosia insulae DS-56</name>
    <dbReference type="NCBI Taxonomy" id="1116389"/>
    <lineage>
        <taxon>Bacteria</taxon>
        <taxon>Pseudomonadati</taxon>
        <taxon>Pseudomonadota</taxon>
        <taxon>Alphaproteobacteria</taxon>
        <taxon>Hyphomicrobiales</taxon>
        <taxon>Devosiaceae</taxon>
        <taxon>Devosia</taxon>
    </lineage>
</organism>
<comment type="caution">
    <text evidence="2">The sequence shown here is derived from an EMBL/GenBank/DDBJ whole genome shotgun (WGS) entry which is preliminary data.</text>
</comment>
<proteinExistence type="predicted"/>
<name>A0A1E5XV64_9HYPH</name>
<evidence type="ECO:0000256" key="1">
    <source>
        <dbReference type="SAM" id="SignalP"/>
    </source>
</evidence>
<dbReference type="Proteomes" id="UP000095463">
    <property type="component" value="Unassembled WGS sequence"/>
</dbReference>
<accession>A0A1E5XV64</accession>